<proteinExistence type="predicted"/>
<gene>
    <name evidence="1" type="ORF">IQ247_10870</name>
</gene>
<keyword evidence="2" id="KW-1185">Reference proteome</keyword>
<reference evidence="1" key="1">
    <citation type="submission" date="2020-10" db="EMBL/GenBank/DDBJ databases">
        <authorList>
            <person name="Castelo-Branco R."/>
            <person name="Eusebio N."/>
            <person name="Adriana R."/>
            <person name="Vieira A."/>
            <person name="Brugerolle De Fraissinette N."/>
            <person name="Rezende De Castro R."/>
            <person name="Schneider M.P."/>
            <person name="Vasconcelos V."/>
            <person name="Leao P.N."/>
        </authorList>
    </citation>
    <scope>NUCLEOTIDE SEQUENCE</scope>
    <source>
        <strain evidence="1">LEGE 06105</strain>
    </source>
</reference>
<dbReference type="AlphaFoldDB" id="A0A8J7F388"/>
<accession>A0A8J7F388</accession>
<evidence type="ECO:0000313" key="2">
    <source>
        <dbReference type="Proteomes" id="UP000620559"/>
    </source>
</evidence>
<organism evidence="1 2">
    <name type="scientific">Plectonema cf. radiosum LEGE 06105</name>
    <dbReference type="NCBI Taxonomy" id="945769"/>
    <lineage>
        <taxon>Bacteria</taxon>
        <taxon>Bacillati</taxon>
        <taxon>Cyanobacteriota</taxon>
        <taxon>Cyanophyceae</taxon>
        <taxon>Oscillatoriophycideae</taxon>
        <taxon>Oscillatoriales</taxon>
        <taxon>Microcoleaceae</taxon>
        <taxon>Plectonema</taxon>
    </lineage>
</organism>
<dbReference type="Gene3D" id="2.160.20.160">
    <property type="match status" value="1"/>
</dbReference>
<sequence>MIGNNSINSGFGLEVIAEAGAKNAGAISAADLSDKTNINISGIDNKGSISTNKGRDIVRGTATAKIAAVAQTVSEAIAYADDLDTNAIAATFANIDINAIANGINNSGKINTGKGNDSVDAENESSVAAVATATADATAIVKGIAQAPMDESLTAFAAAIAQSLANATIIATGLNNSGGELFTAKGKDTITATATSDSATFAEASTSAFSAATPENQALALAVAEAVAKSQDKAIAIDNSKGIIDTGEGADTIRATANGADKAIAIENTNGTIQTGKGSDTIQADATGLESYGIFGGTIETGDGADKVEASSFGGGVNINMGDGKDFVEGFGNATVNGGKGFDILSLGFLKIDDFNISLGASNNNEVNFERDGIIMSTQNFEQFNFGNGNTIFTYDELVATV</sequence>
<name>A0A8J7F388_9CYAN</name>
<evidence type="ECO:0000313" key="1">
    <source>
        <dbReference type="EMBL" id="MBE9213168.1"/>
    </source>
</evidence>
<comment type="caution">
    <text evidence="1">The sequence shown here is derived from an EMBL/GenBank/DDBJ whole genome shotgun (WGS) entry which is preliminary data.</text>
</comment>
<dbReference type="EMBL" id="JADEWL010000027">
    <property type="protein sequence ID" value="MBE9213168.1"/>
    <property type="molecule type" value="Genomic_DNA"/>
</dbReference>
<dbReference type="Proteomes" id="UP000620559">
    <property type="component" value="Unassembled WGS sequence"/>
</dbReference>
<protein>
    <submittedName>
        <fullName evidence="1">Uncharacterized protein</fullName>
    </submittedName>
</protein>